<name>A0A0D0VKZ2_CRYGA</name>
<feature type="compositionally biased region" description="Polar residues" evidence="2">
    <location>
        <begin position="212"/>
        <end position="240"/>
    </location>
</feature>
<accession>A0A0D0VKZ2</accession>
<dbReference type="PANTHER" id="PTHR23159:SF60">
    <property type="entry name" value="SPINDLE ASSEMBLY ABNORMAL PROTEIN 4"/>
    <property type="match status" value="1"/>
</dbReference>
<protein>
    <recommendedName>
        <fullName evidence="3">Up-regulated during septation protein 1 domain-containing protein</fullName>
    </recommendedName>
</protein>
<dbReference type="InterPro" id="IPR029191">
    <property type="entry name" value="Uds1"/>
</dbReference>
<reference evidence="4" key="1">
    <citation type="submission" date="2015-01" db="EMBL/GenBank/DDBJ databases">
        <title>The Genome Sequence of Cryptococcus gattii CA1280.</title>
        <authorList>
            <consortium name="The Broad Institute Genomics Platform"/>
            <person name="Cuomo C."/>
            <person name="Litvintseva A."/>
            <person name="Chen Y."/>
            <person name="Heitman J."/>
            <person name="Sun S."/>
            <person name="Springer D."/>
            <person name="Dromer F."/>
            <person name="Young S."/>
            <person name="Zeng Q."/>
            <person name="Gargeya S."/>
            <person name="Abouelleil A."/>
            <person name="Alvarado L."/>
            <person name="Chapman S.B."/>
            <person name="Gainer-Dewar J."/>
            <person name="Goldberg J."/>
            <person name="Griggs A."/>
            <person name="Gujja S."/>
            <person name="Hansen M."/>
            <person name="Howarth C."/>
            <person name="Imamovic A."/>
            <person name="Larimer J."/>
            <person name="Murphy C."/>
            <person name="Naylor J."/>
            <person name="Pearson M."/>
            <person name="Priest M."/>
            <person name="Roberts A."/>
            <person name="Saif S."/>
            <person name="Shea T."/>
            <person name="Sykes S."/>
            <person name="Wortman J."/>
            <person name="Nusbaum C."/>
            <person name="Birren B."/>
        </authorList>
    </citation>
    <scope>NUCLEOTIDE SEQUENCE [LARGE SCALE GENOMIC DNA]</scope>
    <source>
        <strain evidence="4">CA1280</strain>
    </source>
</reference>
<feature type="coiled-coil region" evidence="1">
    <location>
        <begin position="357"/>
        <end position="391"/>
    </location>
</feature>
<feature type="compositionally biased region" description="Basic and acidic residues" evidence="2">
    <location>
        <begin position="92"/>
        <end position="108"/>
    </location>
</feature>
<dbReference type="HOGENOM" id="CLU_311454_0_0_1"/>
<gene>
    <name evidence="4" type="ORF">I312_02545</name>
</gene>
<feature type="domain" description="Up-regulated during septation protein 1" evidence="3">
    <location>
        <begin position="291"/>
        <end position="402"/>
    </location>
</feature>
<dbReference type="Pfam" id="PF15456">
    <property type="entry name" value="Uds1"/>
    <property type="match status" value="1"/>
</dbReference>
<dbReference type="AlphaFoldDB" id="A0A0D0VKZ2"/>
<dbReference type="PANTHER" id="PTHR23159">
    <property type="entry name" value="CENTROSOMAL PROTEIN 2"/>
    <property type="match status" value="1"/>
</dbReference>
<feature type="compositionally biased region" description="Polar residues" evidence="2">
    <location>
        <begin position="43"/>
        <end position="53"/>
    </location>
</feature>
<evidence type="ECO:0000259" key="3">
    <source>
        <dbReference type="Pfam" id="PF15456"/>
    </source>
</evidence>
<sequence length="944" mass="106084">MPSATSMSNPAEQQQGGRITKAAFFRARSPPILPPSGLSSKLTQQADQDNGGNSLFARFDAATRLNPPSAQLSSEGAYSGERSRYEGNNVTIEDRAKEPGYEEMRDNDTGTSNPPGNDANFRLPIRNSMYSTTPATDGHGSILDRPIAHPVNPAAYVPTSEAYSESSQNSLQHQLSQRQQQYQQNSQSRKPNYHTRQSSRSRSVRSTHSRLQLLSMSSHATPQTPGTAVLSNHSNVNGNGPLQMDSPHDTDSGYGESMETYDSNRVMQRSPSIKDNASMSIGDGSDEMLLTLLAGQAVMDAQGMGIGGWEEVEGWKKELSLLSSRLESVQARHQREIKILTAARALQKLNGSNKRMSKQTMESLEQSEKKVEAAEKDLLVLRDREASLRRRLLEHYSSVMSWEVRRLTHITTEIQSRLDSQSHKLSTFDQREQELIRQVDEGRAKVEELETMVLELGRREKGIEEEARELEAQRDDLENERATWAHEREQLLSERQAWLEHSRGWDKQVAEFNQDRHNWAQEKEALLGERERLTQSGQTSENDRQIKDHVCTVLGSLLGQKGESVREEEIVPALEDLKELLAARETEVLSLREEVREVNMGLEEEVRRVADDRDAWKAKLEKGEALRKEEVTSLERSLRQQQDQITDLTLRNESLTASLATAQKNLTGLSSPSTPQTTDQRIQTPTTELQEIASQFASIWPLLPPRLLREKADLIDQRTGSPNRALASPSCHINIEALQELYKPRQGEPVGSITEAFERIKGLVQDGKLLVDRIVRMGKEREILKTNAAKAKKLVEDSTRNLETYQHQVAILEDSLAKSSQSESNFLNELNSLQNSLDKTTQAKRSLENQLAAQTETCNRLSEANDTLSARALELAQVSEDEKKALGDKLMGELEELQKKLQECQGDADEERNRSTGQRIQLLDELNSLQAEVADLRKQLRAKA</sequence>
<feature type="compositionally biased region" description="Polar residues" evidence="2">
    <location>
        <begin position="66"/>
        <end position="76"/>
    </location>
</feature>
<feature type="region of interest" description="Disordered" evidence="2">
    <location>
        <begin position="1"/>
        <end position="122"/>
    </location>
</feature>
<evidence type="ECO:0000256" key="2">
    <source>
        <dbReference type="SAM" id="MobiDB-lite"/>
    </source>
</evidence>
<feature type="compositionally biased region" description="Polar residues" evidence="2">
    <location>
        <begin position="1"/>
        <end position="17"/>
    </location>
</feature>
<feature type="region of interest" description="Disordered" evidence="2">
    <location>
        <begin position="159"/>
        <end position="258"/>
    </location>
</feature>
<feature type="coiled-coil region" evidence="1">
    <location>
        <begin position="788"/>
        <end position="939"/>
    </location>
</feature>
<proteinExistence type="predicted"/>
<feature type="compositionally biased region" description="Basic residues" evidence="2">
    <location>
        <begin position="191"/>
        <end position="208"/>
    </location>
</feature>
<feature type="coiled-coil region" evidence="1">
    <location>
        <begin position="574"/>
        <end position="665"/>
    </location>
</feature>
<dbReference type="EMBL" id="KN847978">
    <property type="protein sequence ID" value="KIR48031.1"/>
    <property type="molecule type" value="Genomic_DNA"/>
</dbReference>
<feature type="compositionally biased region" description="Low complexity" evidence="2">
    <location>
        <begin position="166"/>
        <end position="189"/>
    </location>
</feature>
<evidence type="ECO:0000256" key="1">
    <source>
        <dbReference type="SAM" id="Coils"/>
    </source>
</evidence>
<evidence type="ECO:0000313" key="4">
    <source>
        <dbReference type="EMBL" id="KIR48031.1"/>
    </source>
</evidence>
<dbReference type="OrthoDB" id="5569911at2759"/>
<keyword evidence="1" id="KW-0175">Coiled coil</keyword>
<feature type="coiled-coil region" evidence="1">
    <location>
        <begin position="432"/>
        <end position="494"/>
    </location>
</feature>
<organism evidence="4">
    <name type="scientific">Cryptococcus bacillisporus CA1280</name>
    <dbReference type="NCBI Taxonomy" id="1296109"/>
    <lineage>
        <taxon>Eukaryota</taxon>
        <taxon>Fungi</taxon>
        <taxon>Dikarya</taxon>
        <taxon>Basidiomycota</taxon>
        <taxon>Agaricomycotina</taxon>
        <taxon>Tremellomycetes</taxon>
        <taxon>Tremellales</taxon>
        <taxon>Cryptococcaceae</taxon>
        <taxon>Cryptococcus</taxon>
        <taxon>Cryptococcus gattii species complex</taxon>
    </lineage>
</organism>